<evidence type="ECO:0000313" key="3">
    <source>
        <dbReference type="Proteomes" id="UP000275232"/>
    </source>
</evidence>
<organism evidence="2 3">
    <name type="scientific">Aurantiacibacter spongiae</name>
    <dbReference type="NCBI Taxonomy" id="2488860"/>
    <lineage>
        <taxon>Bacteria</taxon>
        <taxon>Pseudomonadati</taxon>
        <taxon>Pseudomonadota</taxon>
        <taxon>Alphaproteobacteria</taxon>
        <taxon>Sphingomonadales</taxon>
        <taxon>Erythrobacteraceae</taxon>
        <taxon>Aurantiacibacter</taxon>
    </lineage>
</organism>
<keyword evidence="3" id="KW-1185">Reference proteome</keyword>
<keyword evidence="1" id="KW-0732">Signal</keyword>
<dbReference type="OrthoDB" id="5956991at2"/>
<dbReference type="EMBL" id="RPFZ01000001">
    <property type="protein sequence ID" value="RPF71611.1"/>
    <property type="molecule type" value="Genomic_DNA"/>
</dbReference>
<reference evidence="2 3" key="1">
    <citation type="submission" date="2018-11" db="EMBL/GenBank/DDBJ databases">
        <title>Erythrobacter spongiae sp. nov., isolated from a marine sponge.</title>
        <authorList>
            <person name="Zhuang L."/>
            <person name="Luo L."/>
        </authorList>
    </citation>
    <scope>NUCLEOTIDE SEQUENCE [LARGE SCALE GENOMIC DNA]</scope>
    <source>
        <strain evidence="2 3">HN-E23</strain>
    </source>
</reference>
<sequence length="141" mass="15176">MKKTLTTVAAAAAALTAAAAVPAAAQSPSERAQARLAQDLEGRVAGEPTSCINVYSTSGRSLRVVENVGLVYERGDTIWVARALNPDQLDYWDIPVIERFGAGSRLCKYDVTRTIDQSGFFSGVVFLDDFVPYTKVDEDDG</sequence>
<evidence type="ECO:0000256" key="1">
    <source>
        <dbReference type="SAM" id="SignalP"/>
    </source>
</evidence>
<dbReference type="AlphaFoldDB" id="A0A3N5DR38"/>
<evidence type="ECO:0000313" key="2">
    <source>
        <dbReference type="EMBL" id="RPF71611.1"/>
    </source>
</evidence>
<feature type="signal peptide" evidence="1">
    <location>
        <begin position="1"/>
        <end position="19"/>
    </location>
</feature>
<protein>
    <submittedName>
        <fullName evidence="2">Uncharacterized protein</fullName>
    </submittedName>
</protein>
<dbReference type="RefSeq" id="WP_123880236.1">
    <property type="nucleotide sequence ID" value="NZ_RPFZ01000001.1"/>
</dbReference>
<comment type="caution">
    <text evidence="2">The sequence shown here is derived from an EMBL/GenBank/DDBJ whole genome shotgun (WGS) entry which is preliminary data.</text>
</comment>
<proteinExistence type="predicted"/>
<gene>
    <name evidence="2" type="ORF">EG799_08245</name>
</gene>
<feature type="chain" id="PRO_5018148199" evidence="1">
    <location>
        <begin position="20"/>
        <end position="141"/>
    </location>
</feature>
<accession>A0A3N5DR38</accession>
<name>A0A3N5DR38_9SPHN</name>
<dbReference type="Proteomes" id="UP000275232">
    <property type="component" value="Unassembled WGS sequence"/>
</dbReference>